<dbReference type="PANTHER" id="PTHR10584">
    <property type="entry name" value="SUGAR KINASE"/>
    <property type="match status" value="1"/>
</dbReference>
<feature type="region of interest" description="Disordered" evidence="4">
    <location>
        <begin position="280"/>
        <end position="309"/>
    </location>
</feature>
<evidence type="ECO:0000256" key="4">
    <source>
        <dbReference type="SAM" id="MobiDB-lite"/>
    </source>
</evidence>
<dbReference type="InterPro" id="IPR011611">
    <property type="entry name" value="PfkB_dom"/>
</dbReference>
<dbReference type="EMBL" id="LHYA01000022">
    <property type="protein sequence ID" value="KXB03515.1"/>
    <property type="molecule type" value="Genomic_DNA"/>
</dbReference>
<evidence type="ECO:0000313" key="7">
    <source>
        <dbReference type="Proteomes" id="UP000070405"/>
    </source>
</evidence>
<gene>
    <name evidence="6" type="ORF">AKJ47_02085</name>
</gene>
<dbReference type="SUPFAM" id="SSF53613">
    <property type="entry name" value="Ribokinase-like"/>
    <property type="match status" value="1"/>
</dbReference>
<evidence type="ECO:0000259" key="5">
    <source>
        <dbReference type="Pfam" id="PF00294"/>
    </source>
</evidence>
<dbReference type="PANTHER" id="PTHR10584:SF166">
    <property type="entry name" value="RIBOKINASE"/>
    <property type="match status" value="1"/>
</dbReference>
<evidence type="ECO:0000256" key="1">
    <source>
        <dbReference type="ARBA" id="ARBA00010688"/>
    </source>
</evidence>
<keyword evidence="2" id="KW-0808">Transferase</keyword>
<dbReference type="Pfam" id="PF00294">
    <property type="entry name" value="PfkB"/>
    <property type="match status" value="1"/>
</dbReference>
<dbReference type="GO" id="GO:0016301">
    <property type="term" value="F:kinase activity"/>
    <property type="evidence" value="ECO:0007669"/>
    <property type="project" value="UniProtKB-KW"/>
</dbReference>
<proteinExistence type="inferred from homology"/>
<keyword evidence="3" id="KW-0418">Kinase</keyword>
<sequence length="309" mass="34100">MTADIVGLGVCSIDEFVMVEEFCEPDDKIWVQDFEDHYGGVAANFCVGVARNGVKSGFMGSAGDDPDGHEIMKNFEDHNMDTDHFFLKEDTKSPRNIIVVNSHGDRQILQDPYMQKNILEPDEIIEDYVADAEIFHTDAVNIDTARKCMKIAKEAEKRVSFDLERHVAVYGLDEIKDLIEMTDILLPNQGGAQELTGKDDFEKAAKKMLDLGPEIVLISMGRRGSMLATSEGVQRIPIYKVDEVVDTTGAGDCFNAFFASNIHKGMNPEEAVDFATAAAGLSTTETGSQSAPTTKEVEEFLESEPERGE</sequence>
<evidence type="ECO:0000256" key="2">
    <source>
        <dbReference type="ARBA" id="ARBA00022679"/>
    </source>
</evidence>
<name>A0A133VAT4_9EURY</name>
<feature type="domain" description="Carbohydrate kinase PfkB" evidence="5">
    <location>
        <begin position="5"/>
        <end position="291"/>
    </location>
</feature>
<feature type="compositionally biased region" description="Polar residues" evidence="4">
    <location>
        <begin position="281"/>
        <end position="293"/>
    </location>
</feature>
<dbReference type="PATRIC" id="fig|1698276.3.peg.281"/>
<dbReference type="InterPro" id="IPR002139">
    <property type="entry name" value="Ribo/fructo_kinase"/>
</dbReference>
<protein>
    <recommendedName>
        <fullName evidence="5">Carbohydrate kinase PfkB domain-containing protein</fullName>
    </recommendedName>
</protein>
<reference evidence="6 7" key="1">
    <citation type="journal article" date="2016" name="Sci. Rep.">
        <title>Metabolic traits of an uncultured archaeal lineage -MSBL1- from brine pools of the Red Sea.</title>
        <authorList>
            <person name="Mwirichia R."/>
            <person name="Alam I."/>
            <person name="Rashid M."/>
            <person name="Vinu M."/>
            <person name="Ba-Alawi W."/>
            <person name="Anthony Kamau A."/>
            <person name="Kamanda Ngugi D."/>
            <person name="Goker M."/>
            <person name="Klenk H.P."/>
            <person name="Bajic V."/>
            <person name="Stingl U."/>
        </authorList>
    </citation>
    <scope>NUCLEOTIDE SEQUENCE [LARGE SCALE GENOMIC DNA]</scope>
    <source>
        <strain evidence="6">SCGC-AAA261G05</strain>
    </source>
</reference>
<organism evidence="6 7">
    <name type="scientific">candidate division MSBL1 archaeon SCGC-AAA261G05</name>
    <dbReference type="NCBI Taxonomy" id="1698276"/>
    <lineage>
        <taxon>Archaea</taxon>
        <taxon>Methanobacteriati</taxon>
        <taxon>Methanobacteriota</taxon>
        <taxon>candidate division MSBL1</taxon>
    </lineage>
</organism>
<dbReference type="Proteomes" id="UP000070405">
    <property type="component" value="Unassembled WGS sequence"/>
</dbReference>
<accession>A0A133VAT4</accession>
<dbReference type="InterPro" id="IPR029056">
    <property type="entry name" value="Ribokinase-like"/>
</dbReference>
<dbReference type="PRINTS" id="PR00990">
    <property type="entry name" value="RIBOKINASE"/>
</dbReference>
<dbReference type="AlphaFoldDB" id="A0A133VAT4"/>
<evidence type="ECO:0000256" key="3">
    <source>
        <dbReference type="ARBA" id="ARBA00022777"/>
    </source>
</evidence>
<evidence type="ECO:0000313" key="6">
    <source>
        <dbReference type="EMBL" id="KXB03515.1"/>
    </source>
</evidence>
<comment type="similarity">
    <text evidence="1">Belongs to the carbohydrate kinase PfkB family.</text>
</comment>
<dbReference type="Gene3D" id="3.40.1190.20">
    <property type="match status" value="1"/>
</dbReference>
<comment type="caution">
    <text evidence="6">The sequence shown here is derived from an EMBL/GenBank/DDBJ whole genome shotgun (WGS) entry which is preliminary data.</text>
</comment>
<dbReference type="GO" id="GO:0006796">
    <property type="term" value="P:phosphate-containing compound metabolic process"/>
    <property type="evidence" value="ECO:0007669"/>
    <property type="project" value="UniProtKB-ARBA"/>
</dbReference>
<keyword evidence="7" id="KW-1185">Reference proteome</keyword>